<dbReference type="PANTHER" id="PTHR43877">
    <property type="entry name" value="AMINOALKYLPHOSPHONATE N-ACETYLTRANSFERASE-RELATED-RELATED"/>
    <property type="match status" value="1"/>
</dbReference>
<evidence type="ECO:0000259" key="3">
    <source>
        <dbReference type="PROSITE" id="PS51186"/>
    </source>
</evidence>
<dbReference type="GO" id="GO:0016747">
    <property type="term" value="F:acyltransferase activity, transferring groups other than amino-acyl groups"/>
    <property type="evidence" value="ECO:0007669"/>
    <property type="project" value="InterPro"/>
</dbReference>
<name>A0A6J4VJ97_9BACT</name>
<dbReference type="EMBL" id="CADCWK010000410">
    <property type="protein sequence ID" value="CAA9577831.1"/>
    <property type="molecule type" value="Genomic_DNA"/>
</dbReference>
<evidence type="ECO:0000256" key="1">
    <source>
        <dbReference type="ARBA" id="ARBA00022679"/>
    </source>
</evidence>
<dbReference type="InterPro" id="IPR000182">
    <property type="entry name" value="GNAT_dom"/>
</dbReference>
<dbReference type="PROSITE" id="PS51186">
    <property type="entry name" value="GNAT"/>
    <property type="match status" value="1"/>
</dbReference>
<dbReference type="Gene3D" id="3.40.630.30">
    <property type="match status" value="1"/>
</dbReference>
<evidence type="ECO:0000313" key="4">
    <source>
        <dbReference type="EMBL" id="CAA9577831.1"/>
    </source>
</evidence>
<dbReference type="PANTHER" id="PTHR43877:SF2">
    <property type="entry name" value="AMINOALKYLPHOSPHONATE N-ACETYLTRANSFERASE-RELATED"/>
    <property type="match status" value="1"/>
</dbReference>
<gene>
    <name evidence="4" type="ORF">AVDCRST_MAG33-3262</name>
</gene>
<sequence>MDVSIRRAVPADLPALQVLYQQLDDHHALAEPEVVPMHGEAPRAIADIEAQIRDDVLLVAVDTDGSESEGRVLGFARVRVNDLGPYFRFQAVAEVEDLAVLDGSRGLGIGTRLMRAAEEWAVSAGFPEIWVSAWTFNEPAASLYQREGFRPLSTRYRKRIIPTADR</sequence>
<accession>A0A6J4VJ97</accession>
<organism evidence="4">
    <name type="scientific">uncultured Thermomicrobiales bacterium</name>
    <dbReference type="NCBI Taxonomy" id="1645740"/>
    <lineage>
        <taxon>Bacteria</taxon>
        <taxon>Pseudomonadati</taxon>
        <taxon>Thermomicrobiota</taxon>
        <taxon>Thermomicrobia</taxon>
        <taxon>Thermomicrobiales</taxon>
        <taxon>environmental samples</taxon>
    </lineage>
</organism>
<protein>
    <recommendedName>
        <fullName evidence="3">N-acetyltransferase domain-containing protein</fullName>
    </recommendedName>
</protein>
<reference evidence="4" key="1">
    <citation type="submission" date="2020-02" db="EMBL/GenBank/DDBJ databases">
        <authorList>
            <person name="Meier V. D."/>
        </authorList>
    </citation>
    <scope>NUCLEOTIDE SEQUENCE</scope>
    <source>
        <strain evidence="4">AVDCRST_MAG33</strain>
    </source>
</reference>
<dbReference type="InterPro" id="IPR016181">
    <property type="entry name" value="Acyl_CoA_acyltransferase"/>
</dbReference>
<proteinExistence type="predicted"/>
<keyword evidence="2" id="KW-0012">Acyltransferase</keyword>
<keyword evidence="1" id="KW-0808">Transferase</keyword>
<dbReference type="AlphaFoldDB" id="A0A6J4VJ97"/>
<dbReference type="Pfam" id="PF00583">
    <property type="entry name" value="Acetyltransf_1"/>
    <property type="match status" value="1"/>
</dbReference>
<dbReference type="CDD" id="cd04301">
    <property type="entry name" value="NAT_SF"/>
    <property type="match status" value="1"/>
</dbReference>
<feature type="domain" description="N-acetyltransferase" evidence="3">
    <location>
        <begin position="3"/>
        <end position="166"/>
    </location>
</feature>
<dbReference type="SUPFAM" id="SSF55729">
    <property type="entry name" value="Acyl-CoA N-acyltransferases (Nat)"/>
    <property type="match status" value="1"/>
</dbReference>
<dbReference type="InterPro" id="IPR050832">
    <property type="entry name" value="Bact_Acetyltransf"/>
</dbReference>
<evidence type="ECO:0000256" key="2">
    <source>
        <dbReference type="ARBA" id="ARBA00023315"/>
    </source>
</evidence>